<gene>
    <name evidence="2" type="ORF">CYJ40_09485</name>
</gene>
<evidence type="ECO:0000259" key="1">
    <source>
        <dbReference type="PROSITE" id="PS50987"/>
    </source>
</evidence>
<reference evidence="2 3" key="1">
    <citation type="submission" date="2017-12" db="EMBL/GenBank/DDBJ databases">
        <title>Phylogenetic diversity of female urinary microbiome.</title>
        <authorList>
            <person name="Thomas-White K."/>
            <person name="Wolfe A.J."/>
        </authorList>
    </citation>
    <scope>NUCLEOTIDE SEQUENCE [LARGE SCALE GENOMIC DNA]</scope>
    <source>
        <strain evidence="2 3">UMB0426</strain>
    </source>
</reference>
<dbReference type="InterPro" id="IPR011991">
    <property type="entry name" value="ArsR-like_HTH"/>
</dbReference>
<dbReference type="InterPro" id="IPR036390">
    <property type="entry name" value="WH_DNA-bd_sf"/>
</dbReference>
<sequence length="114" mass="12559">MRETQHEAATYETPYVDSAVSVFALLAHSVRVRIVLALRDVEMTVNHLADIVDRPAASVRGELATLEAVGVVTRQHEGHRDFYQLANEHAGRLAADAIFHAQDRDQMHASASSV</sequence>
<protein>
    <submittedName>
        <fullName evidence="2">Transcriptional regulator</fullName>
    </submittedName>
</protein>
<evidence type="ECO:0000313" key="3">
    <source>
        <dbReference type="Proteomes" id="UP000242755"/>
    </source>
</evidence>
<dbReference type="InterPro" id="IPR036388">
    <property type="entry name" value="WH-like_DNA-bd_sf"/>
</dbReference>
<dbReference type="RefSeq" id="WP_101672897.1">
    <property type="nucleotide sequence ID" value="NZ_PKGO01000009.1"/>
</dbReference>
<feature type="domain" description="HTH arsR-type" evidence="1">
    <location>
        <begin position="11"/>
        <end position="105"/>
    </location>
</feature>
<evidence type="ECO:0000313" key="2">
    <source>
        <dbReference type="EMBL" id="PKY69764.1"/>
    </source>
</evidence>
<comment type="caution">
    <text evidence="2">The sequence shown here is derived from an EMBL/GenBank/DDBJ whole genome shotgun (WGS) entry which is preliminary data.</text>
</comment>
<accession>A0A2I1IF71</accession>
<dbReference type="PROSITE" id="PS50987">
    <property type="entry name" value="HTH_ARSR_2"/>
    <property type="match status" value="1"/>
</dbReference>
<dbReference type="InterPro" id="IPR001845">
    <property type="entry name" value="HTH_ArsR_DNA-bd_dom"/>
</dbReference>
<organism evidence="2 3">
    <name type="scientific">Brevibacterium ravenspurgense</name>
    <dbReference type="NCBI Taxonomy" id="479117"/>
    <lineage>
        <taxon>Bacteria</taxon>
        <taxon>Bacillati</taxon>
        <taxon>Actinomycetota</taxon>
        <taxon>Actinomycetes</taxon>
        <taxon>Micrococcales</taxon>
        <taxon>Brevibacteriaceae</taxon>
        <taxon>Brevibacterium</taxon>
    </lineage>
</organism>
<dbReference type="PRINTS" id="PR00778">
    <property type="entry name" value="HTHARSR"/>
</dbReference>
<name>A0A2I1IF71_9MICO</name>
<dbReference type="Pfam" id="PF12840">
    <property type="entry name" value="HTH_20"/>
    <property type="match status" value="1"/>
</dbReference>
<dbReference type="SMART" id="SM00418">
    <property type="entry name" value="HTH_ARSR"/>
    <property type="match status" value="1"/>
</dbReference>
<proteinExistence type="predicted"/>
<dbReference type="AlphaFoldDB" id="A0A2I1IF71"/>
<dbReference type="Gene3D" id="1.10.10.10">
    <property type="entry name" value="Winged helix-like DNA-binding domain superfamily/Winged helix DNA-binding domain"/>
    <property type="match status" value="1"/>
</dbReference>
<dbReference type="CDD" id="cd00090">
    <property type="entry name" value="HTH_ARSR"/>
    <property type="match status" value="1"/>
</dbReference>
<dbReference type="SUPFAM" id="SSF46785">
    <property type="entry name" value="Winged helix' DNA-binding domain"/>
    <property type="match status" value="1"/>
</dbReference>
<dbReference type="GO" id="GO:0003700">
    <property type="term" value="F:DNA-binding transcription factor activity"/>
    <property type="evidence" value="ECO:0007669"/>
    <property type="project" value="InterPro"/>
</dbReference>
<dbReference type="Proteomes" id="UP000242755">
    <property type="component" value="Unassembled WGS sequence"/>
</dbReference>
<dbReference type="EMBL" id="PKGO01000009">
    <property type="protein sequence ID" value="PKY69764.1"/>
    <property type="molecule type" value="Genomic_DNA"/>
</dbReference>